<organism evidence="13 14">
    <name type="scientific">Mucilaginibacter ginsenosidivorax</name>
    <dbReference type="NCBI Taxonomy" id="862126"/>
    <lineage>
        <taxon>Bacteria</taxon>
        <taxon>Pseudomonadati</taxon>
        <taxon>Bacteroidota</taxon>
        <taxon>Sphingobacteriia</taxon>
        <taxon>Sphingobacteriales</taxon>
        <taxon>Sphingobacteriaceae</taxon>
        <taxon>Mucilaginibacter</taxon>
    </lineage>
</organism>
<gene>
    <name evidence="13" type="ORF">FSB76_08940</name>
</gene>
<evidence type="ECO:0000256" key="8">
    <source>
        <dbReference type="ARBA" id="ARBA00023133"/>
    </source>
</evidence>
<evidence type="ECO:0000256" key="3">
    <source>
        <dbReference type="ARBA" id="ARBA00022692"/>
    </source>
</evidence>
<accession>A0A5B8VWI8</accession>
<dbReference type="RefSeq" id="WP_147053246.1">
    <property type="nucleotide sequence ID" value="NZ_CP042437.1"/>
</dbReference>
<name>A0A5B8VWI8_9SPHI</name>
<dbReference type="GO" id="GO:0006784">
    <property type="term" value="P:heme A biosynthetic process"/>
    <property type="evidence" value="ECO:0007669"/>
    <property type="project" value="InterPro"/>
</dbReference>
<dbReference type="AlphaFoldDB" id="A0A5B8VWI8"/>
<keyword evidence="14" id="KW-1185">Reference proteome</keyword>
<evidence type="ECO:0000256" key="5">
    <source>
        <dbReference type="ARBA" id="ARBA00022989"/>
    </source>
</evidence>
<reference evidence="13 14" key="1">
    <citation type="journal article" date="2013" name="J. Microbiol.">
        <title>Mucilaginibacter ginsenosidivorax sp. nov., with ginsenoside converting activity isolated from sediment.</title>
        <authorList>
            <person name="Kim J.K."/>
            <person name="Choi T.E."/>
            <person name="Liu Q.M."/>
            <person name="Park H.Y."/>
            <person name="Yi T.H."/>
            <person name="Yoon M.H."/>
            <person name="Kim S.C."/>
            <person name="Im W.T."/>
        </authorList>
    </citation>
    <scope>NUCLEOTIDE SEQUENCE [LARGE SCALE GENOMIC DNA]</scope>
    <source>
        <strain evidence="13 14">KHI28</strain>
    </source>
</reference>
<evidence type="ECO:0000256" key="10">
    <source>
        <dbReference type="ARBA" id="ARBA00023157"/>
    </source>
</evidence>
<keyword evidence="6" id="KW-0560">Oxidoreductase</keyword>
<dbReference type="InterPro" id="IPR003780">
    <property type="entry name" value="COX15/CtaA_fam"/>
</dbReference>
<feature type="transmembrane region" description="Helical" evidence="12">
    <location>
        <begin position="209"/>
        <end position="228"/>
    </location>
</feature>
<dbReference type="InterPro" id="IPR050450">
    <property type="entry name" value="COX15/CtaA_HemeA_synthase"/>
</dbReference>
<dbReference type="Pfam" id="PF02628">
    <property type="entry name" value="COX15-CtaA"/>
    <property type="match status" value="1"/>
</dbReference>
<proteinExistence type="predicted"/>
<feature type="transmembrane region" description="Helical" evidence="12">
    <location>
        <begin position="146"/>
        <end position="167"/>
    </location>
</feature>
<dbReference type="Proteomes" id="UP000321362">
    <property type="component" value="Chromosome"/>
</dbReference>
<keyword evidence="10" id="KW-1015">Disulfide bond</keyword>
<dbReference type="KEGG" id="mgk:FSB76_08940"/>
<comment type="pathway">
    <text evidence="11">Porphyrin-containing compound metabolism.</text>
</comment>
<feature type="transmembrane region" description="Helical" evidence="12">
    <location>
        <begin position="265"/>
        <end position="281"/>
    </location>
</feature>
<comment type="subcellular location">
    <subcellularLocation>
        <location evidence="1">Membrane</location>
        <topology evidence="1">Multi-pass membrane protein</topology>
    </subcellularLocation>
</comment>
<sequence>MNTAAPNKRFQKTGLITIVLLFVLILAGGVVRSSGSGMGCPDWPKCFGRYIPPTSSADLPKDYKQTYVEKRLAKNQRFAKTLDVFGYSELARRIREDRSILVPEEFNAGKTWTEYVNRLIGAVSGIFLLLSAVYSFGYWRIDKKITLLSIFNLILVVFQAWLGSIVVSTNLVAWIVTVHMLLALAILAVCIYTYHLARVYGNGKLNTSPVIYIITLAALVLSVLQITFGTEVREKIDAVAAHFQGGYRNNWIKGAGEIFTHHRDLAILVFVINVVLYALIRKKFNRHSIHQQLMSFNFLMIMLQIVTGILLSYSALPPVAQAAHIVLASLIFGAQFYLLLNLHQSVNVRGVSK</sequence>
<keyword evidence="7" id="KW-0408">Iron</keyword>
<dbReference type="PANTHER" id="PTHR35457">
    <property type="entry name" value="HEME A SYNTHASE"/>
    <property type="match status" value="1"/>
</dbReference>
<keyword evidence="9 12" id="KW-0472">Membrane</keyword>
<evidence type="ECO:0000256" key="11">
    <source>
        <dbReference type="ARBA" id="ARBA00023444"/>
    </source>
</evidence>
<feature type="transmembrane region" description="Helical" evidence="12">
    <location>
        <begin position="322"/>
        <end position="340"/>
    </location>
</feature>
<keyword evidence="2" id="KW-1003">Cell membrane</keyword>
<feature type="transmembrane region" description="Helical" evidence="12">
    <location>
        <begin position="293"/>
        <end position="316"/>
    </location>
</feature>
<feature type="transmembrane region" description="Helical" evidence="12">
    <location>
        <begin position="173"/>
        <end position="197"/>
    </location>
</feature>
<evidence type="ECO:0000256" key="9">
    <source>
        <dbReference type="ARBA" id="ARBA00023136"/>
    </source>
</evidence>
<feature type="transmembrane region" description="Helical" evidence="12">
    <location>
        <begin position="119"/>
        <end position="139"/>
    </location>
</feature>
<evidence type="ECO:0000256" key="1">
    <source>
        <dbReference type="ARBA" id="ARBA00004141"/>
    </source>
</evidence>
<evidence type="ECO:0000256" key="6">
    <source>
        <dbReference type="ARBA" id="ARBA00023002"/>
    </source>
</evidence>
<keyword evidence="5 12" id="KW-1133">Transmembrane helix</keyword>
<evidence type="ECO:0000313" key="14">
    <source>
        <dbReference type="Proteomes" id="UP000321362"/>
    </source>
</evidence>
<dbReference type="EMBL" id="CP042437">
    <property type="protein sequence ID" value="QEC76064.1"/>
    <property type="molecule type" value="Genomic_DNA"/>
</dbReference>
<keyword evidence="3 12" id="KW-0812">Transmembrane</keyword>
<dbReference type="PANTHER" id="PTHR35457:SF1">
    <property type="entry name" value="HEME A SYNTHASE"/>
    <property type="match status" value="1"/>
</dbReference>
<evidence type="ECO:0000256" key="4">
    <source>
        <dbReference type="ARBA" id="ARBA00022723"/>
    </source>
</evidence>
<keyword evidence="4" id="KW-0479">Metal-binding</keyword>
<keyword evidence="8" id="KW-0350">Heme biosynthesis</keyword>
<evidence type="ECO:0000256" key="2">
    <source>
        <dbReference type="ARBA" id="ARBA00022475"/>
    </source>
</evidence>
<evidence type="ECO:0000313" key="13">
    <source>
        <dbReference type="EMBL" id="QEC76064.1"/>
    </source>
</evidence>
<evidence type="ECO:0000256" key="7">
    <source>
        <dbReference type="ARBA" id="ARBA00023004"/>
    </source>
</evidence>
<dbReference type="GO" id="GO:0016020">
    <property type="term" value="C:membrane"/>
    <property type="evidence" value="ECO:0007669"/>
    <property type="project" value="UniProtKB-SubCell"/>
</dbReference>
<dbReference type="GO" id="GO:0016491">
    <property type="term" value="F:oxidoreductase activity"/>
    <property type="evidence" value="ECO:0007669"/>
    <property type="project" value="UniProtKB-KW"/>
</dbReference>
<evidence type="ECO:0000256" key="12">
    <source>
        <dbReference type="SAM" id="Phobius"/>
    </source>
</evidence>
<dbReference type="OrthoDB" id="1447144at2"/>
<protein>
    <submittedName>
        <fullName evidence="13">Heme A synthase</fullName>
    </submittedName>
</protein>
<dbReference type="GO" id="GO:0046872">
    <property type="term" value="F:metal ion binding"/>
    <property type="evidence" value="ECO:0007669"/>
    <property type="project" value="UniProtKB-KW"/>
</dbReference>